<feature type="region of interest" description="Disordered" evidence="3">
    <location>
        <begin position="246"/>
        <end position="266"/>
    </location>
</feature>
<reference evidence="5" key="1">
    <citation type="submission" date="2020-10" db="EMBL/GenBank/DDBJ databases">
        <title>De novo genome project of the cellulose decomposer Thermobifida halotolerans type strain.</title>
        <authorList>
            <person name="Nagy I."/>
            <person name="Horvath B."/>
            <person name="Kukolya J."/>
            <person name="Nagy I."/>
            <person name="Orsini M."/>
        </authorList>
    </citation>
    <scope>NUCLEOTIDE SEQUENCE</scope>
    <source>
        <strain evidence="5">DSM 44931</strain>
    </source>
</reference>
<dbReference type="EMBL" id="CP063196">
    <property type="protein sequence ID" value="UOE18112.1"/>
    <property type="molecule type" value="Genomic_DNA"/>
</dbReference>
<evidence type="ECO:0000313" key="5">
    <source>
        <dbReference type="EMBL" id="UOE18112.1"/>
    </source>
</evidence>
<evidence type="ECO:0000256" key="3">
    <source>
        <dbReference type="SAM" id="MobiDB-lite"/>
    </source>
</evidence>
<dbReference type="AlphaFoldDB" id="A0AA97LU39"/>
<gene>
    <name evidence="5" type="ORF">NI17_014795</name>
</gene>
<evidence type="ECO:0000256" key="1">
    <source>
        <dbReference type="ARBA" id="ARBA00022801"/>
    </source>
</evidence>
<feature type="region of interest" description="Disordered" evidence="3">
    <location>
        <begin position="1"/>
        <end position="26"/>
    </location>
</feature>
<keyword evidence="6" id="KW-1185">Reference proteome</keyword>
<dbReference type="InterPro" id="IPR042003">
    <property type="entry name" value="Sortase_E"/>
</dbReference>
<keyword evidence="4" id="KW-1133">Transmembrane helix</keyword>
<reference evidence="7" key="2">
    <citation type="submission" date="2024-07" db="PDB data bank">
        <title>Crystal Structure Analysis of Sortase E from Thermobifida fusca.</title>
        <authorList>
            <person name="Sharma V."/>
            <person name="Murmu S."/>
            <person name="Roy R.P."/>
            <person name="Krishnan V."/>
        </authorList>
    </citation>
    <scope>X-RAY CRYSTALLOGRAPHY (1.83 ANGSTROMS) OF 95-265</scope>
</reference>
<feature type="compositionally biased region" description="Low complexity" evidence="3">
    <location>
        <begin position="80"/>
        <end position="89"/>
    </location>
</feature>
<dbReference type="InterPro" id="IPR053465">
    <property type="entry name" value="Sortase_Class_E"/>
</dbReference>
<dbReference type="Gene3D" id="2.40.260.10">
    <property type="entry name" value="Sortase"/>
    <property type="match status" value="1"/>
</dbReference>
<keyword evidence="1" id="KW-0378">Hydrolase</keyword>
<feature type="region of interest" description="Disordered" evidence="3">
    <location>
        <begin position="80"/>
        <end position="103"/>
    </location>
</feature>
<organism evidence="5 6">
    <name type="scientific">Thermobifida halotolerans</name>
    <dbReference type="NCBI Taxonomy" id="483545"/>
    <lineage>
        <taxon>Bacteria</taxon>
        <taxon>Bacillati</taxon>
        <taxon>Actinomycetota</taxon>
        <taxon>Actinomycetes</taxon>
        <taxon>Streptosporangiales</taxon>
        <taxon>Nocardiopsidaceae</taxon>
        <taxon>Thermobifida</taxon>
    </lineage>
</organism>
<evidence type="ECO:0000256" key="4">
    <source>
        <dbReference type="SAM" id="Phobius"/>
    </source>
</evidence>
<evidence type="ECO:0007829" key="7">
    <source>
        <dbReference type="PDB" id="9IV0"/>
    </source>
</evidence>
<dbReference type="PDB" id="9IV0">
    <property type="method" value="X-ray"/>
    <property type="resolution" value="1.83 A"/>
    <property type="chains" value="A/B=95-265"/>
</dbReference>
<name>A0AA97LU39_9ACTN</name>
<accession>A0AA97LU39</accession>
<proteinExistence type="evidence at protein level"/>
<dbReference type="NCBIfam" id="NF033747">
    <property type="entry name" value="class_E_sortase"/>
    <property type="match status" value="1"/>
</dbReference>
<dbReference type="InterPro" id="IPR005754">
    <property type="entry name" value="Sortase"/>
</dbReference>
<feature type="active site" description="Proton donor/acceptor" evidence="2">
    <location>
        <position position="158"/>
    </location>
</feature>
<evidence type="ECO:0000313" key="6">
    <source>
        <dbReference type="Proteomes" id="UP000265719"/>
    </source>
</evidence>
<dbReference type="Proteomes" id="UP000265719">
    <property type="component" value="Chromosome"/>
</dbReference>
<sequence>MVSTSRRPPGDRRRNSGRGRRRAPASHNRLTFGEVVRVTFRTIGELLFTAGVVMLLFAAFQIWGKQFQTDAEQERLDQAMAEQWAAQEEQGPDSEPLPGTANSRLYIPATDQEWVVVSGVDPEDIRYGPGWYPESWTPDGMVPAARAGQPGNYAVAGHRVAAVFWDLDRLAEGDELVLEDKDSFYTYRVVESKVVLPDAIEVTAPDPFDPESTEAPETAYLTLTTCHPKLQNSHRLIIHAELADTRPKDQGMPENIAHMAPDTEEE</sequence>
<dbReference type="RefSeq" id="WP_084012673.1">
    <property type="nucleotide sequence ID" value="NZ_CP063196.1"/>
</dbReference>
<evidence type="ECO:0000256" key="2">
    <source>
        <dbReference type="PIRSR" id="PIRSR605754-1"/>
    </source>
</evidence>
<dbReference type="CDD" id="cd05830">
    <property type="entry name" value="Sortase_E"/>
    <property type="match status" value="1"/>
</dbReference>
<dbReference type="InterPro" id="IPR023365">
    <property type="entry name" value="Sortase_dom-sf"/>
</dbReference>
<dbReference type="NCBIfam" id="TIGR01076">
    <property type="entry name" value="sortase_fam"/>
    <property type="match status" value="1"/>
</dbReference>
<keyword evidence="7" id="KW-0002">3D-structure</keyword>
<dbReference type="Pfam" id="PF04203">
    <property type="entry name" value="Sortase"/>
    <property type="match status" value="1"/>
</dbReference>
<keyword evidence="4" id="KW-0812">Transmembrane</keyword>
<dbReference type="GO" id="GO:0016787">
    <property type="term" value="F:hydrolase activity"/>
    <property type="evidence" value="ECO:0007669"/>
    <property type="project" value="UniProtKB-KW"/>
</dbReference>
<feature type="compositionally biased region" description="Basic residues" evidence="3">
    <location>
        <begin position="15"/>
        <end position="24"/>
    </location>
</feature>
<dbReference type="KEGG" id="thao:NI17_014795"/>
<feature type="active site" description="Acyl-thioester intermediate" evidence="2">
    <location>
        <position position="226"/>
    </location>
</feature>
<protein>
    <submittedName>
        <fullName evidence="5">Class E sortase</fullName>
    </submittedName>
</protein>
<feature type="transmembrane region" description="Helical" evidence="4">
    <location>
        <begin position="46"/>
        <end position="64"/>
    </location>
</feature>
<keyword evidence="4" id="KW-0472">Membrane</keyword>
<dbReference type="SUPFAM" id="SSF63817">
    <property type="entry name" value="Sortase"/>
    <property type="match status" value="1"/>
</dbReference>